<evidence type="ECO:0000313" key="4">
    <source>
        <dbReference type="Proteomes" id="UP000009877"/>
    </source>
</evidence>
<dbReference type="EMBL" id="ANHZ02000007">
    <property type="protein sequence ID" value="EME36953.1"/>
    <property type="molecule type" value="Genomic_DNA"/>
</dbReference>
<dbReference type="GO" id="GO:0003700">
    <property type="term" value="F:DNA-binding transcription factor activity"/>
    <property type="evidence" value="ECO:0007669"/>
    <property type="project" value="InterPro"/>
</dbReference>
<feature type="domain" description="HTH marR-type" evidence="2">
    <location>
        <begin position="43"/>
        <end position="179"/>
    </location>
</feature>
<keyword evidence="4" id="KW-1185">Reference proteome</keyword>
<proteinExistence type="predicted"/>
<dbReference type="STRING" id="71999.KPaMU14_12440"/>
<dbReference type="SUPFAM" id="SSF46785">
    <property type="entry name" value="Winged helix' DNA-binding domain"/>
    <property type="match status" value="1"/>
</dbReference>
<dbReference type="GO" id="GO:0006950">
    <property type="term" value="P:response to stress"/>
    <property type="evidence" value="ECO:0007669"/>
    <property type="project" value="TreeGrafter"/>
</dbReference>
<protein>
    <submittedName>
        <fullName evidence="3">Transcriptional regulator, MarR family</fullName>
    </submittedName>
</protein>
<dbReference type="PRINTS" id="PR00598">
    <property type="entry name" value="HTHMARR"/>
</dbReference>
<organism evidence="3 4">
    <name type="scientific">Kocuria palustris PEL</name>
    <dbReference type="NCBI Taxonomy" id="1236550"/>
    <lineage>
        <taxon>Bacteria</taxon>
        <taxon>Bacillati</taxon>
        <taxon>Actinomycetota</taxon>
        <taxon>Actinomycetes</taxon>
        <taxon>Micrococcales</taxon>
        <taxon>Micrococcaceae</taxon>
        <taxon>Kocuria</taxon>
    </lineage>
</organism>
<dbReference type="RefSeq" id="WP_006214354.1">
    <property type="nucleotide sequence ID" value="NZ_ANHZ02000007.1"/>
</dbReference>
<comment type="caution">
    <text evidence="3">The sequence shown here is derived from an EMBL/GenBank/DDBJ whole genome shotgun (WGS) entry which is preliminary data.</text>
</comment>
<feature type="region of interest" description="Disordered" evidence="1">
    <location>
        <begin position="1"/>
        <end position="37"/>
    </location>
</feature>
<name>M2XVY4_9MICC</name>
<sequence length="192" mass="20706">MTTAPDTDPRSLPSDADEPGDSPSTAAGTGGAGDGVDWLSAHEETVWRRWLAVSSRIPAALSSQLQSDSGLSLQDYDVLVMLNDSESSSCRITELAGLLDWERSRMSHHLTRMEKRGLIARSAAPDDGRAQLAQLTEAGRQALAAAAPGHLGAVRRSFFDALDAQDIEDLDRITSRIARKLDIRRPDCAPID</sequence>
<dbReference type="Proteomes" id="UP000009877">
    <property type="component" value="Unassembled WGS sequence"/>
</dbReference>
<dbReference type="PANTHER" id="PTHR33164:SF99">
    <property type="entry name" value="MARR FAMILY REGULATORY PROTEIN"/>
    <property type="match status" value="1"/>
</dbReference>
<evidence type="ECO:0000313" key="3">
    <source>
        <dbReference type="EMBL" id="EME36953.1"/>
    </source>
</evidence>
<dbReference type="InterPro" id="IPR036390">
    <property type="entry name" value="WH_DNA-bd_sf"/>
</dbReference>
<accession>M2XVY4</accession>
<dbReference type="PROSITE" id="PS50995">
    <property type="entry name" value="HTH_MARR_2"/>
    <property type="match status" value="1"/>
</dbReference>
<dbReference type="Pfam" id="PF01047">
    <property type="entry name" value="MarR"/>
    <property type="match status" value="1"/>
</dbReference>
<evidence type="ECO:0000256" key="1">
    <source>
        <dbReference type="SAM" id="MobiDB-lite"/>
    </source>
</evidence>
<dbReference type="AlphaFoldDB" id="M2XVY4"/>
<gene>
    <name evidence="3" type="ORF">C884_02313</name>
</gene>
<reference evidence="3 4" key="1">
    <citation type="journal article" date="2014" name="Genome Announc.">
        <title>Draft Genome Sequence of Kocuria palustris PEL.</title>
        <authorList>
            <person name="Sharma G."/>
            <person name="Khatri I."/>
            <person name="Subramanian S."/>
        </authorList>
    </citation>
    <scope>NUCLEOTIDE SEQUENCE [LARGE SCALE GENOMIC DNA]</scope>
    <source>
        <strain evidence="3 4">PEL</strain>
    </source>
</reference>
<dbReference type="InterPro" id="IPR000835">
    <property type="entry name" value="HTH_MarR-typ"/>
</dbReference>
<dbReference type="InterPro" id="IPR036388">
    <property type="entry name" value="WH-like_DNA-bd_sf"/>
</dbReference>
<dbReference type="SMART" id="SM00347">
    <property type="entry name" value="HTH_MARR"/>
    <property type="match status" value="1"/>
</dbReference>
<dbReference type="InterPro" id="IPR039422">
    <property type="entry name" value="MarR/SlyA-like"/>
</dbReference>
<dbReference type="PANTHER" id="PTHR33164">
    <property type="entry name" value="TRANSCRIPTIONAL REGULATOR, MARR FAMILY"/>
    <property type="match status" value="1"/>
</dbReference>
<evidence type="ECO:0000259" key="2">
    <source>
        <dbReference type="PROSITE" id="PS50995"/>
    </source>
</evidence>
<dbReference type="Gene3D" id="1.10.10.10">
    <property type="entry name" value="Winged helix-like DNA-binding domain superfamily/Winged helix DNA-binding domain"/>
    <property type="match status" value="1"/>
</dbReference>